<dbReference type="Proteomes" id="UP000032726">
    <property type="component" value="Chromosome"/>
</dbReference>
<dbReference type="AlphaFoldDB" id="A0A0D5YVJ2"/>
<name>A0A0D5YVJ2_9FLAO</name>
<evidence type="ECO:0000259" key="2">
    <source>
        <dbReference type="Pfam" id="PF03009"/>
    </source>
</evidence>
<dbReference type="STRING" id="516051.VC82_2783"/>
<dbReference type="SUPFAM" id="SSF51695">
    <property type="entry name" value="PLC-like phosphodiesterases"/>
    <property type="match status" value="1"/>
</dbReference>
<keyword evidence="1" id="KW-0732">Signal</keyword>
<keyword evidence="4" id="KW-1185">Reference proteome</keyword>
<organism evidence="3 4">
    <name type="scientific">Flagellimonas lutaonensis</name>
    <dbReference type="NCBI Taxonomy" id="516051"/>
    <lineage>
        <taxon>Bacteria</taxon>
        <taxon>Pseudomonadati</taxon>
        <taxon>Bacteroidota</taxon>
        <taxon>Flavobacteriia</taxon>
        <taxon>Flavobacteriales</taxon>
        <taxon>Flavobacteriaceae</taxon>
        <taxon>Flagellimonas</taxon>
    </lineage>
</organism>
<reference evidence="3 4" key="1">
    <citation type="submission" date="2015-03" db="EMBL/GenBank/DDBJ databases">
        <title>Complete genome sequence of Muricauda lutaonensis CC-HSB-11T, isolated from a coastal hot spring.</title>
        <authorList>
            <person name="Kim K.M."/>
        </authorList>
    </citation>
    <scope>NUCLEOTIDE SEQUENCE [LARGE SCALE GENOMIC DNA]</scope>
    <source>
        <strain evidence="3 4">CC-HSB-11</strain>
    </source>
</reference>
<dbReference type="InterPro" id="IPR017946">
    <property type="entry name" value="PLC-like_Pdiesterase_TIM-brl"/>
</dbReference>
<gene>
    <name evidence="3" type="ORF">VC82_2783</name>
</gene>
<accession>A0A0D5YVJ2</accession>
<dbReference type="InterPro" id="IPR030395">
    <property type="entry name" value="GP_PDE_dom"/>
</dbReference>
<dbReference type="KEGG" id="mlt:VC82_2783"/>
<feature type="signal peptide" evidence="1">
    <location>
        <begin position="1"/>
        <end position="30"/>
    </location>
</feature>
<evidence type="ECO:0000313" key="4">
    <source>
        <dbReference type="Proteomes" id="UP000032726"/>
    </source>
</evidence>
<dbReference type="PATRIC" id="fig|516051.4.peg.2852"/>
<dbReference type="RefSeq" id="WP_052699049.1">
    <property type="nucleotide sequence ID" value="NZ_CP011071.1"/>
</dbReference>
<feature type="chain" id="PRO_5002300395" description="GP-PDE domain-containing protein" evidence="1">
    <location>
        <begin position="31"/>
        <end position="430"/>
    </location>
</feature>
<dbReference type="EMBL" id="CP011071">
    <property type="protein sequence ID" value="AKA36337.1"/>
    <property type="molecule type" value="Genomic_DNA"/>
</dbReference>
<dbReference type="GO" id="GO:0006629">
    <property type="term" value="P:lipid metabolic process"/>
    <property type="evidence" value="ECO:0007669"/>
    <property type="project" value="InterPro"/>
</dbReference>
<evidence type="ECO:0000256" key="1">
    <source>
        <dbReference type="SAM" id="SignalP"/>
    </source>
</evidence>
<dbReference type="Gene3D" id="3.20.20.190">
    <property type="entry name" value="Phosphatidylinositol (PI) phosphodiesterase"/>
    <property type="match status" value="1"/>
</dbReference>
<dbReference type="GO" id="GO:0008081">
    <property type="term" value="F:phosphoric diester hydrolase activity"/>
    <property type="evidence" value="ECO:0007669"/>
    <property type="project" value="InterPro"/>
</dbReference>
<dbReference type="HOGENOM" id="CLU_637476_0_0_10"/>
<sequence>MNTLPRSSFLRAVALLLTGFIMVCPATTFAQKENAKNTEVVSATLNSYGFNAKKRSDFTIAGQKETVQRGLTIIHFNSPVTYEFRTFDTYGSVEEQAQALDVLGQLHGNGAYFAILVHDSATKGTFGQSKDLTKLGLTKLSVLKGRQAYVMHNLGQDVHEWVDDIGASVTVDIPKNIQDDRIYFPKETYEFEPSADRYIAHAGGEVNGHAYTNTKEALDQNYAKGFRLFELDIIKTSDGKLVAAHDWNMWSRFTEYKGSLPPSLEEFKKHTIYGDYTTLDMQGINDWFAAHPDAILVTDKLSDPIAFAEKFVDKDRLIMELFSPMAIEIATKNGIKAMISQRPLLKLKGDKLNFLAVNNVQYAAVSRRIIEREKKLMLQLRDAGIKVYVYNVNFDPGKDERYVYENELGLVYGMYADKWVFDRPKDRASK</sequence>
<dbReference type="OrthoDB" id="5901192at2"/>
<proteinExistence type="predicted"/>
<evidence type="ECO:0000313" key="3">
    <source>
        <dbReference type="EMBL" id="AKA36337.1"/>
    </source>
</evidence>
<feature type="domain" description="GP-PDE" evidence="2">
    <location>
        <begin position="211"/>
        <end position="249"/>
    </location>
</feature>
<dbReference type="Pfam" id="PF03009">
    <property type="entry name" value="GDPD"/>
    <property type="match status" value="1"/>
</dbReference>
<protein>
    <recommendedName>
        <fullName evidence="2">GP-PDE domain-containing protein</fullName>
    </recommendedName>
</protein>